<dbReference type="InterPro" id="IPR041588">
    <property type="entry name" value="Integrase_H2C2"/>
</dbReference>
<dbReference type="Pfam" id="PF17921">
    <property type="entry name" value="Integrase_H2C2"/>
    <property type="match status" value="1"/>
</dbReference>
<feature type="compositionally biased region" description="Acidic residues" evidence="2">
    <location>
        <begin position="377"/>
        <end position="389"/>
    </location>
</feature>
<dbReference type="FunFam" id="3.30.420.10:FF:000063">
    <property type="entry name" value="Retrovirus-related Pol polyprotein from transposon 297-like Protein"/>
    <property type="match status" value="1"/>
</dbReference>
<accession>A0A9C6X6K8</accession>
<protein>
    <recommendedName>
        <fullName evidence="1">RNA-directed DNA polymerase</fullName>
        <ecNumber evidence="1">2.7.7.49</ecNumber>
    </recommendedName>
</protein>
<dbReference type="InterPro" id="IPR050951">
    <property type="entry name" value="Retrovirus_Pol_polyprotein"/>
</dbReference>
<dbReference type="SUPFAM" id="SSF53098">
    <property type="entry name" value="Ribonuclease H-like"/>
    <property type="match status" value="1"/>
</dbReference>
<keyword evidence="4" id="KW-1185">Reference proteome</keyword>
<dbReference type="FunFam" id="1.10.340.70:FF:000004">
    <property type="entry name" value="Retrovirus-related Pol polyprotein from transposon 297-like Protein"/>
    <property type="match status" value="1"/>
</dbReference>
<dbReference type="InterPro" id="IPR001584">
    <property type="entry name" value="Integrase_cat-core"/>
</dbReference>
<dbReference type="EC" id="2.7.7.49" evidence="1"/>
<feature type="domain" description="Integrase catalytic" evidence="3">
    <location>
        <begin position="96"/>
        <end position="254"/>
    </location>
</feature>
<dbReference type="InterPro" id="IPR012337">
    <property type="entry name" value="RNaseH-like_sf"/>
</dbReference>
<dbReference type="PROSITE" id="PS50994">
    <property type="entry name" value="INTEGRASE"/>
    <property type="match status" value="1"/>
</dbReference>
<dbReference type="Gene3D" id="3.30.420.10">
    <property type="entry name" value="Ribonuclease H-like superfamily/Ribonuclease H"/>
    <property type="match status" value="1"/>
</dbReference>
<dbReference type="RefSeq" id="XP_052130088.1">
    <property type="nucleotide sequence ID" value="XM_052274128.1"/>
</dbReference>
<dbReference type="Proteomes" id="UP000504606">
    <property type="component" value="Unplaced"/>
</dbReference>
<dbReference type="Gene3D" id="1.10.340.70">
    <property type="match status" value="1"/>
</dbReference>
<dbReference type="PANTHER" id="PTHR37984">
    <property type="entry name" value="PROTEIN CBG26694"/>
    <property type="match status" value="1"/>
</dbReference>
<dbReference type="GO" id="GO:0015074">
    <property type="term" value="P:DNA integration"/>
    <property type="evidence" value="ECO:0007669"/>
    <property type="project" value="InterPro"/>
</dbReference>
<evidence type="ECO:0000313" key="4">
    <source>
        <dbReference type="Proteomes" id="UP000504606"/>
    </source>
</evidence>
<name>A0A9C6X6K8_FRAOC</name>
<dbReference type="KEGG" id="foc:127751092"/>
<dbReference type="PANTHER" id="PTHR37984:SF7">
    <property type="entry name" value="INTEGRASE CATALYTIC DOMAIN-CONTAINING PROTEIN"/>
    <property type="match status" value="1"/>
</dbReference>
<evidence type="ECO:0000256" key="2">
    <source>
        <dbReference type="SAM" id="MobiDB-lite"/>
    </source>
</evidence>
<sequence>MVEGAKPYWALRNDLFPEDGLVILGDRIVVPVALRNKALGKIHKAHLGIEKAKAKARQSLYWPAITNDIVTMIQACRICERHRPLNRKEPLIPHEVPKYPFQKVSIDIMELGMTNYLILEDNLSKWLDIKKLNSKSSSSVISALRQTFAIHGIPEVIYGDNNPLNSQECHAYARDIGSQIITSSPEYPRSDGLAEKGVHIAKQLLKKCFDAKVNYLDALLEYNNTPLSGMNVCPSQILMSRTCRTAVPMLQRNLEPKVVNVHAELKRKQGQTKRQHDLHAKVRSQVYQPGSPVAIRRGKKWEKGTVVRKHSAPRSYIVRTLDGRILRRNTFHLQPSKTRPDSHDTPMDVEGCMESVLNTNPVMTETHTETFVPTEPNEGEALDHDEDGLGQDQPGLDPQLATSHQNPSQSALTGRTTRAGRRVKPPMKYGYDE</sequence>
<feature type="region of interest" description="Disordered" evidence="2">
    <location>
        <begin position="372"/>
        <end position="433"/>
    </location>
</feature>
<reference evidence="5" key="1">
    <citation type="submission" date="2025-08" db="UniProtKB">
        <authorList>
            <consortium name="RefSeq"/>
        </authorList>
    </citation>
    <scope>IDENTIFICATION</scope>
    <source>
        <tissue evidence="5">Whole organism</tissue>
    </source>
</reference>
<dbReference type="OrthoDB" id="7554847at2759"/>
<organism evidence="4 5">
    <name type="scientific">Frankliniella occidentalis</name>
    <name type="common">Western flower thrips</name>
    <name type="synonym">Euthrips occidentalis</name>
    <dbReference type="NCBI Taxonomy" id="133901"/>
    <lineage>
        <taxon>Eukaryota</taxon>
        <taxon>Metazoa</taxon>
        <taxon>Ecdysozoa</taxon>
        <taxon>Arthropoda</taxon>
        <taxon>Hexapoda</taxon>
        <taxon>Insecta</taxon>
        <taxon>Pterygota</taxon>
        <taxon>Neoptera</taxon>
        <taxon>Paraneoptera</taxon>
        <taxon>Thysanoptera</taxon>
        <taxon>Terebrantia</taxon>
        <taxon>Thripoidea</taxon>
        <taxon>Thripidae</taxon>
        <taxon>Frankliniella</taxon>
    </lineage>
</organism>
<evidence type="ECO:0000259" key="3">
    <source>
        <dbReference type="PROSITE" id="PS50994"/>
    </source>
</evidence>
<evidence type="ECO:0000256" key="1">
    <source>
        <dbReference type="ARBA" id="ARBA00012493"/>
    </source>
</evidence>
<feature type="compositionally biased region" description="Polar residues" evidence="2">
    <location>
        <begin position="400"/>
        <end position="412"/>
    </location>
</feature>
<gene>
    <name evidence="5" type="primary">LOC127751092</name>
</gene>
<dbReference type="GO" id="GO:0003964">
    <property type="term" value="F:RNA-directed DNA polymerase activity"/>
    <property type="evidence" value="ECO:0007669"/>
    <property type="project" value="UniProtKB-EC"/>
</dbReference>
<evidence type="ECO:0000313" key="5">
    <source>
        <dbReference type="RefSeq" id="XP_052130088.1"/>
    </source>
</evidence>
<dbReference type="GO" id="GO:0003676">
    <property type="term" value="F:nucleic acid binding"/>
    <property type="evidence" value="ECO:0007669"/>
    <property type="project" value="InterPro"/>
</dbReference>
<dbReference type="InterPro" id="IPR036397">
    <property type="entry name" value="RNaseH_sf"/>
</dbReference>
<dbReference type="AlphaFoldDB" id="A0A9C6X6K8"/>
<proteinExistence type="predicted"/>
<dbReference type="GeneID" id="127751092"/>